<feature type="compositionally biased region" description="Polar residues" evidence="1">
    <location>
        <begin position="531"/>
        <end position="545"/>
    </location>
</feature>
<protein>
    <submittedName>
        <fullName evidence="2">Uncharacterized protein</fullName>
    </submittedName>
</protein>
<comment type="caution">
    <text evidence="2">The sequence shown here is derived from an EMBL/GenBank/DDBJ whole genome shotgun (WGS) entry which is preliminary data.</text>
</comment>
<dbReference type="Proteomes" id="UP000728185">
    <property type="component" value="Unassembled WGS sequence"/>
</dbReference>
<evidence type="ECO:0000313" key="2">
    <source>
        <dbReference type="EMBL" id="KAA0193299.1"/>
    </source>
</evidence>
<feature type="compositionally biased region" description="Polar residues" evidence="1">
    <location>
        <begin position="870"/>
        <end position="891"/>
    </location>
</feature>
<feature type="compositionally biased region" description="Polar residues" evidence="1">
    <location>
        <begin position="784"/>
        <end position="802"/>
    </location>
</feature>
<sequence>MTLSNKSDESREESLRIELCTRFSEPETLRVGQQPLISSPSSSARKSAVNVKRSISNSNTDHMYGECDSNAFFSGFPQNSTTAAYNDLTVSTITVPSVLFMDAADLDLISPKTSSSNSSSDRTSFLSPVPTKTVPIVSDGCQTTVAQNINGNLDPSTSIIPHRTCDSTNEDFECNNGTEPTERDSCVRNTDAEVDSENIHSLSMQFTKGSSANTLSHGSFVSSPDPEEIEYGALTVPLGKLMSDSGNMYSLRSESSLVPMNMDYVLDELESDEEPLSHKNVTPVIPTTSKGGEQLQHEEQLRNQMNPKEELSDINSDLENGNEELLSAETRRSSLNEVDQVSLSASQTMLNLRRHADRVLEATETAERCLRERLNLTSVTASCPISGRRQRDTESGTAWVPEPRARLSHVQNVSGHLEREHQKHQLLSGFHSTALQPNVLTAVRVDEPVASEVASNSTSWTSGLEDIVTNRPKSHTVPADLPLLQFDLSSGDERTASTTSGRTQSTNATPIAAPADHLSFRFILGATQRTTSPPFTEPTMMTSVTPLMHTPGRGRPTAEESEWDSKRSSLVEEHRSEFDISITVDYGTLSVMRLQSGLSSPVSTSWNPVADQNPASVISVKAHGDSMCDCSVGMRVDLGTASSDAIKSNQLAIHSDLRQFTWHPSHHYTRSSNFSSVSEINLLDRRDLEMSKGHNKVDRMASTLSLPVGEYEYRDRISTGSKKHVFATLSDPDECNPKFAFGKHSDIPKAILSVDRISNCVSPVRYHVEPHATSGNLMSTVDQPLASSSQLNSPDASVISDSHNSKEKLATDFLISRPPRSESNLQMKALSADKRAAGYFMDPKNVSRGEPKKSPYSSDKSSTANYAFRKSSSPTTTQDRLSHSSQGNDGLSSKSDAHSAESSSTHDQLSKSKQRVSNSFSLFASQLRYTLLKHRLKLARAKDAYLLRRRVVEQLELLLHKVWTKERETMCQKMPEEWDTDTSSLVTDIGNESVQDQSVIYNSRSDPIGEQTQRKDRNRLRSSAVRSKIVEPSTSRTGATAGKAGKYSNVTAEPTSPIIPDPHNIFVATNRIRCSVSCQTEEQVASVESVTNENSKQLVQHETLILNTNQSLCELRDRAEKQLAEMVHTIKRNERFHSDSLHDPLVTPEPNVMSAAARLMTWTEERSDISSFPSGQFHLSRSDKTQIASQARASRVKVVRESPRFIQRDRIKSSTRGDALVMETARSVLTGAVLELDRPTTDNMRGHMSASRRTLSHDVDVHTEENDLNALDEEFDLPTRDPGKEDFSQKAKSNPTQTRRNDSPTCENQEPMEHFYSGLVATPRGVAYSVHGDQDRHSSRTYRVMSVRSPFFERDPCNETLEEEQQLSVDLQTLFRQRMSRWISRSRERQKRIQLASFERRYNKDIQTERAILFRALQPDCTGTMRSNAGDSTSSFSGCSRDIHQYNTTRDRQSSVVAGDGFCRERQQLTKTNSGTFVF</sequence>
<reference evidence="2" key="1">
    <citation type="submission" date="2019-05" db="EMBL/GenBank/DDBJ databases">
        <title>Annotation for the trematode Fasciolopsis buski.</title>
        <authorList>
            <person name="Choi Y.-J."/>
        </authorList>
    </citation>
    <scope>NUCLEOTIDE SEQUENCE</scope>
    <source>
        <strain evidence="2">HT</strain>
        <tissue evidence="2">Whole worm</tissue>
    </source>
</reference>
<organism evidence="2 3">
    <name type="scientific">Fasciolopsis buskii</name>
    <dbReference type="NCBI Taxonomy" id="27845"/>
    <lineage>
        <taxon>Eukaryota</taxon>
        <taxon>Metazoa</taxon>
        <taxon>Spiralia</taxon>
        <taxon>Lophotrochozoa</taxon>
        <taxon>Platyhelminthes</taxon>
        <taxon>Trematoda</taxon>
        <taxon>Digenea</taxon>
        <taxon>Plagiorchiida</taxon>
        <taxon>Echinostomata</taxon>
        <taxon>Echinostomatoidea</taxon>
        <taxon>Fasciolidae</taxon>
        <taxon>Fasciolopsis</taxon>
    </lineage>
</organism>
<dbReference type="OrthoDB" id="6163239at2759"/>
<feature type="region of interest" description="Disordered" evidence="1">
    <location>
        <begin position="784"/>
        <end position="803"/>
    </location>
</feature>
<feature type="region of interest" description="Disordered" evidence="1">
    <location>
        <begin position="1239"/>
        <end position="1308"/>
    </location>
</feature>
<proteinExistence type="predicted"/>
<feature type="region of interest" description="Disordered" evidence="1">
    <location>
        <begin position="272"/>
        <end position="302"/>
    </location>
</feature>
<feature type="region of interest" description="Disordered" evidence="1">
    <location>
        <begin position="841"/>
        <end position="912"/>
    </location>
</feature>
<dbReference type="EMBL" id="LUCM01005136">
    <property type="protein sequence ID" value="KAA0193299.1"/>
    <property type="molecule type" value="Genomic_DNA"/>
</dbReference>
<name>A0A8E0RXG5_9TREM</name>
<feature type="region of interest" description="Disordered" evidence="1">
    <location>
        <begin position="1003"/>
        <end position="1056"/>
    </location>
</feature>
<feature type="compositionally biased region" description="Basic and acidic residues" evidence="1">
    <location>
        <begin position="1255"/>
        <end position="1265"/>
    </location>
</feature>
<evidence type="ECO:0000313" key="3">
    <source>
        <dbReference type="Proteomes" id="UP000728185"/>
    </source>
</evidence>
<keyword evidence="3" id="KW-1185">Reference proteome</keyword>
<feature type="compositionally biased region" description="Acidic residues" evidence="1">
    <location>
        <begin position="1266"/>
        <end position="1276"/>
    </location>
</feature>
<feature type="compositionally biased region" description="Basic and acidic residues" evidence="1">
    <location>
        <begin position="1277"/>
        <end position="1289"/>
    </location>
</feature>
<evidence type="ECO:0000256" key="1">
    <source>
        <dbReference type="SAM" id="MobiDB-lite"/>
    </source>
</evidence>
<gene>
    <name evidence="2" type="ORF">FBUS_02703</name>
</gene>
<accession>A0A8E0RXG5</accession>
<feature type="compositionally biased region" description="Polar residues" evidence="1">
    <location>
        <begin position="1290"/>
        <end position="1308"/>
    </location>
</feature>
<feature type="region of interest" description="Disordered" evidence="1">
    <location>
        <begin position="531"/>
        <end position="565"/>
    </location>
</feature>